<sequence length="208" mass="22036">MEANAAIIAFKQLQTEKGDIACAAWTAEGGVLSIRLLDRASAELLRELQGWIETSLPSECGFTATAARVPAGSPSLYLQLWVAEQQQLLQQHVQQQQQQQLQQLLLHQCRTQDDDGTSGASITAAAAAAAAATTAAAAETAAAAAAGDAADTSLLQQQLELKALAALRSRLPLWAPLLRSLCFLSRALREALSRSCLLGLDLPTLPRP</sequence>
<reference evidence="1" key="1">
    <citation type="submission" date="2013-10" db="EMBL/GenBank/DDBJ databases">
        <title>Genomic analysis of the causative agents of coccidiosis in chickens.</title>
        <authorList>
            <person name="Reid A.J."/>
            <person name="Blake D."/>
            <person name="Billington K."/>
            <person name="Browne H."/>
            <person name="Dunn M."/>
            <person name="Hung S."/>
            <person name="Kawahara F."/>
            <person name="Miranda-Saavedra D."/>
            <person name="Mourier T."/>
            <person name="Nagra H."/>
            <person name="Otto T.D."/>
            <person name="Rawlings N."/>
            <person name="Sanchez A."/>
            <person name="Sanders M."/>
            <person name="Subramaniam C."/>
            <person name="Tay Y."/>
            <person name="Dear P."/>
            <person name="Doerig C."/>
            <person name="Gruber A."/>
            <person name="Parkinson J."/>
            <person name="Shirley M."/>
            <person name="Wan K.L."/>
            <person name="Berriman M."/>
            <person name="Tomley F."/>
            <person name="Pain A."/>
        </authorList>
    </citation>
    <scope>NUCLEOTIDE SEQUENCE [LARGE SCALE GENOMIC DNA]</scope>
    <source>
        <strain evidence="1">Houghton</strain>
    </source>
</reference>
<name>U6K5N5_9EIME</name>
<dbReference type="GeneID" id="25382491"/>
<keyword evidence="2" id="KW-1185">Reference proteome</keyword>
<proteinExistence type="predicted"/>
<dbReference type="OrthoDB" id="6109at2759"/>
<dbReference type="Proteomes" id="UP000030744">
    <property type="component" value="Unassembled WGS sequence"/>
</dbReference>
<dbReference type="VEuPathDB" id="ToxoDB:EMH_0080760"/>
<evidence type="ECO:0000313" key="1">
    <source>
        <dbReference type="EMBL" id="CDJ33189.1"/>
    </source>
</evidence>
<protein>
    <submittedName>
        <fullName evidence="1">Uncharacterized protein</fullName>
    </submittedName>
</protein>
<dbReference type="AlphaFoldDB" id="U6K5N5"/>
<reference evidence="1" key="2">
    <citation type="submission" date="2013-10" db="EMBL/GenBank/DDBJ databases">
        <authorList>
            <person name="Aslett M."/>
        </authorList>
    </citation>
    <scope>NUCLEOTIDE SEQUENCE [LARGE SCALE GENOMIC DNA]</scope>
    <source>
        <strain evidence="1">Houghton</strain>
    </source>
</reference>
<organism evidence="1 2">
    <name type="scientific">Eimeria mitis</name>
    <dbReference type="NCBI Taxonomy" id="44415"/>
    <lineage>
        <taxon>Eukaryota</taxon>
        <taxon>Sar</taxon>
        <taxon>Alveolata</taxon>
        <taxon>Apicomplexa</taxon>
        <taxon>Conoidasida</taxon>
        <taxon>Coccidia</taxon>
        <taxon>Eucoccidiorida</taxon>
        <taxon>Eimeriorina</taxon>
        <taxon>Eimeriidae</taxon>
        <taxon>Eimeria</taxon>
    </lineage>
</organism>
<evidence type="ECO:0000313" key="2">
    <source>
        <dbReference type="Proteomes" id="UP000030744"/>
    </source>
</evidence>
<dbReference type="EMBL" id="HG684958">
    <property type="protein sequence ID" value="CDJ33189.1"/>
    <property type="molecule type" value="Genomic_DNA"/>
</dbReference>
<dbReference type="RefSeq" id="XP_013355753.1">
    <property type="nucleotide sequence ID" value="XM_013500299.1"/>
</dbReference>
<gene>
    <name evidence="1" type="ORF">EMH_0080760</name>
</gene>
<accession>U6K5N5</accession>